<dbReference type="Gene3D" id="1.10.10.60">
    <property type="entry name" value="Homeodomain-like"/>
    <property type="match status" value="2"/>
</dbReference>
<dbReference type="InterPro" id="IPR018062">
    <property type="entry name" value="HTH_AraC-typ_CS"/>
</dbReference>
<organism evidence="5 6">
    <name type="scientific">Pseudomonas abyssi</name>
    <dbReference type="NCBI Taxonomy" id="170540"/>
    <lineage>
        <taxon>Bacteria</taxon>
        <taxon>Pseudomonadati</taxon>
        <taxon>Pseudomonadota</taxon>
        <taxon>Gammaproteobacteria</taxon>
        <taxon>Pseudomonadales</taxon>
        <taxon>Pseudomonadaceae</taxon>
        <taxon>Pseudomonas</taxon>
    </lineage>
</organism>
<name>A0A395RAZ4_9PSED</name>
<dbReference type="Pfam" id="PF12833">
    <property type="entry name" value="HTH_18"/>
    <property type="match status" value="1"/>
</dbReference>
<dbReference type="PRINTS" id="PR00032">
    <property type="entry name" value="HTHARAC"/>
</dbReference>
<dbReference type="InterPro" id="IPR018060">
    <property type="entry name" value="HTH_AraC"/>
</dbReference>
<dbReference type="PANTHER" id="PTHR43436:SF1">
    <property type="entry name" value="TRANSCRIPTIONAL REGULATORY PROTEIN"/>
    <property type="match status" value="1"/>
</dbReference>
<keyword evidence="3" id="KW-0804">Transcription</keyword>
<dbReference type="PROSITE" id="PS01124">
    <property type="entry name" value="HTH_ARAC_FAMILY_2"/>
    <property type="match status" value="1"/>
</dbReference>
<protein>
    <recommendedName>
        <fullName evidence="4">HTH araC/xylS-type domain-containing protein</fullName>
    </recommendedName>
</protein>
<evidence type="ECO:0000256" key="2">
    <source>
        <dbReference type="ARBA" id="ARBA00023125"/>
    </source>
</evidence>
<sequence>MYRSLLDTARHYCQRHAKRGPLITTPVPGLILLRRTTPAAVDHAIVQPLLCVVLEGSKEVKIDQRTARYDAGDIMLVARNTPTLTRIAKASAAEPYLSIALDLNVGLLGELIELHDSAPGDSPQDTRPPLLDALRRLITLLDQPASLAALQAGLLREIHHWLLLGAEGPSLRELAQTDGHALRIARAVRLLRNDYRTPLSVSALAATAGMSRSAFHQHFRAQTSLTPLQFQKQLRLIDARSQLLGRGTAISAIAFAVGYESTSQFSREYRRLFGLSPAQDRKANASGPAKTTAS</sequence>
<gene>
    <name evidence="5" type="ORF">ASB58_01620</name>
</gene>
<keyword evidence="6" id="KW-1185">Reference proteome</keyword>
<keyword evidence="2" id="KW-0238">DNA-binding</keyword>
<evidence type="ECO:0000256" key="1">
    <source>
        <dbReference type="ARBA" id="ARBA00023015"/>
    </source>
</evidence>
<feature type="domain" description="HTH araC/xylS-type" evidence="4">
    <location>
        <begin position="185"/>
        <end position="283"/>
    </location>
</feature>
<dbReference type="InterPro" id="IPR009057">
    <property type="entry name" value="Homeodomain-like_sf"/>
</dbReference>
<comment type="caution">
    <text evidence="5">The sequence shown here is derived from an EMBL/GenBank/DDBJ whole genome shotgun (WGS) entry which is preliminary data.</text>
</comment>
<dbReference type="PANTHER" id="PTHR43436">
    <property type="entry name" value="ARAC-FAMILY TRANSCRIPTIONAL REGULATOR"/>
    <property type="match status" value="1"/>
</dbReference>
<keyword evidence="1" id="KW-0805">Transcription regulation</keyword>
<dbReference type="EMBL" id="LMAZ01000001">
    <property type="protein sequence ID" value="RGP57291.1"/>
    <property type="molecule type" value="Genomic_DNA"/>
</dbReference>
<dbReference type="AlphaFoldDB" id="A0A395RAZ4"/>
<dbReference type="InterPro" id="IPR009594">
    <property type="entry name" value="Tscrpt_reg_HTH_AraC_N"/>
</dbReference>
<dbReference type="InterPro" id="IPR037923">
    <property type="entry name" value="HTH-like"/>
</dbReference>
<dbReference type="SUPFAM" id="SSF46689">
    <property type="entry name" value="Homeodomain-like"/>
    <property type="match status" value="2"/>
</dbReference>
<dbReference type="Proteomes" id="UP000265411">
    <property type="component" value="Unassembled WGS sequence"/>
</dbReference>
<evidence type="ECO:0000259" key="4">
    <source>
        <dbReference type="PROSITE" id="PS01124"/>
    </source>
</evidence>
<dbReference type="Pfam" id="PF06719">
    <property type="entry name" value="AraC_N"/>
    <property type="match status" value="1"/>
</dbReference>
<dbReference type="GO" id="GO:0003700">
    <property type="term" value="F:DNA-binding transcription factor activity"/>
    <property type="evidence" value="ECO:0007669"/>
    <property type="project" value="InterPro"/>
</dbReference>
<evidence type="ECO:0000313" key="5">
    <source>
        <dbReference type="EMBL" id="RGP57291.1"/>
    </source>
</evidence>
<dbReference type="InterPro" id="IPR020449">
    <property type="entry name" value="Tscrpt_reg_AraC-type_HTH"/>
</dbReference>
<dbReference type="GO" id="GO:0009893">
    <property type="term" value="P:positive regulation of metabolic process"/>
    <property type="evidence" value="ECO:0007669"/>
    <property type="project" value="UniProtKB-ARBA"/>
</dbReference>
<proteinExistence type="predicted"/>
<dbReference type="OrthoDB" id="34150at2"/>
<dbReference type="GO" id="GO:0043565">
    <property type="term" value="F:sequence-specific DNA binding"/>
    <property type="evidence" value="ECO:0007669"/>
    <property type="project" value="InterPro"/>
</dbReference>
<evidence type="ECO:0000256" key="3">
    <source>
        <dbReference type="ARBA" id="ARBA00023163"/>
    </source>
</evidence>
<accession>A0A395RAZ4</accession>
<evidence type="ECO:0000313" key="6">
    <source>
        <dbReference type="Proteomes" id="UP000265411"/>
    </source>
</evidence>
<dbReference type="SUPFAM" id="SSF51215">
    <property type="entry name" value="Regulatory protein AraC"/>
    <property type="match status" value="1"/>
</dbReference>
<dbReference type="SMART" id="SM00342">
    <property type="entry name" value="HTH_ARAC"/>
    <property type="match status" value="1"/>
</dbReference>
<reference evidence="5 6" key="1">
    <citation type="journal article" date="2018" name="Syst. Appl. Microbiol.">
        <title>Pseudomonas gallaeciensis sp. nov., isolated from crude-oil-contaminated intertidal sand samples after the Prestige oil spill.</title>
        <authorList>
            <person name="Mulet M."/>
            <person name="Sanchez D."/>
            <person name="Rodriguez A.C."/>
            <person name="Nogales B."/>
            <person name="Bosch R."/>
            <person name="Busquets A."/>
            <person name="Gomila M."/>
            <person name="Lalucat J."/>
            <person name="Garcia-Valdes E."/>
        </authorList>
    </citation>
    <scope>NUCLEOTIDE SEQUENCE [LARGE SCALE GENOMIC DNA]</scope>
    <source>
        <strain evidence="5 6">V113</strain>
    </source>
</reference>
<dbReference type="PROSITE" id="PS00041">
    <property type="entry name" value="HTH_ARAC_FAMILY_1"/>
    <property type="match status" value="1"/>
</dbReference>